<evidence type="ECO:0000259" key="9">
    <source>
        <dbReference type="Pfam" id="PF13868"/>
    </source>
</evidence>
<evidence type="ECO:0000313" key="10">
    <source>
        <dbReference type="EMBL" id="CAX72932.1"/>
    </source>
</evidence>
<proteinExistence type="evidence at transcript level"/>
<feature type="domain" description="Trichohyalin-plectin-homology" evidence="9">
    <location>
        <begin position="47"/>
        <end position="394"/>
    </location>
</feature>
<dbReference type="PANTHER" id="PTHR15504">
    <property type="entry name" value="NASOPHARYNGEAL EPITHELIUM SPECIFIC PROTEIN 1"/>
    <property type="match status" value="1"/>
</dbReference>
<dbReference type="Pfam" id="PF13868">
    <property type="entry name" value="TPH"/>
    <property type="match status" value="1"/>
</dbReference>
<accession>C1LE04</accession>
<protein>
    <recommendedName>
        <fullName evidence="7">Cilia- and flagella-associated protein 45</fullName>
    </recommendedName>
</protein>
<evidence type="ECO:0000256" key="1">
    <source>
        <dbReference type="ARBA" id="ARBA00004230"/>
    </source>
</evidence>
<dbReference type="InterPro" id="IPR043597">
    <property type="entry name" value="TPH_dom"/>
</dbReference>
<keyword evidence="3 8" id="KW-0175">Coiled coil</keyword>
<dbReference type="EMBL" id="FN317201">
    <property type="protein sequence ID" value="CAX72932.1"/>
    <property type="molecule type" value="mRNA"/>
</dbReference>
<evidence type="ECO:0000256" key="6">
    <source>
        <dbReference type="ARBA" id="ARBA00034116"/>
    </source>
</evidence>
<evidence type="ECO:0000256" key="7">
    <source>
        <dbReference type="ARBA" id="ARBA00034142"/>
    </source>
</evidence>
<keyword evidence="2" id="KW-0282">Flagellum</keyword>
<reference evidence="10" key="1">
    <citation type="journal article" date="2009" name="Nature">
        <title>The Schistosoma japonicum genome reveals features of host-parasite interplay.</title>
        <authorList>
            <person name="Liu F."/>
            <person name="Zhou Y."/>
            <person name="Wang Z.Q."/>
            <person name="Lu G."/>
            <person name="Zheng H."/>
            <person name="Brindley P.J."/>
            <person name="McManus D.P."/>
            <person name="Blair D."/>
            <person name="Zhang Q.H."/>
            <person name="Zhong Y."/>
            <person name="Wang S."/>
            <person name="Han Z.G."/>
            <person name="Chen Z."/>
        </authorList>
    </citation>
    <scope>NUCLEOTIDE SEQUENCE</scope>
    <source>
        <strain evidence="10">Anhui</strain>
    </source>
</reference>
<comment type="similarity">
    <text evidence="6">Belongs to the CFAP45 family.</text>
</comment>
<organism evidence="10">
    <name type="scientific">Schistosoma japonicum</name>
    <name type="common">Blood fluke</name>
    <dbReference type="NCBI Taxonomy" id="6182"/>
    <lineage>
        <taxon>Eukaryota</taxon>
        <taxon>Metazoa</taxon>
        <taxon>Spiralia</taxon>
        <taxon>Lophotrochozoa</taxon>
        <taxon>Platyhelminthes</taxon>
        <taxon>Trematoda</taxon>
        <taxon>Digenea</taxon>
        <taxon>Strigeidida</taxon>
        <taxon>Schistosomatoidea</taxon>
        <taxon>Schistosomatidae</taxon>
        <taxon>Schistosoma</taxon>
    </lineage>
</organism>
<evidence type="ECO:0000256" key="3">
    <source>
        <dbReference type="ARBA" id="ARBA00023054"/>
    </source>
</evidence>
<dbReference type="InterPro" id="IPR033253">
    <property type="entry name" value="CFAP45"/>
</dbReference>
<keyword evidence="4" id="KW-0969">Cilium</keyword>
<keyword evidence="5" id="KW-0966">Cell projection</keyword>
<dbReference type="PANTHER" id="PTHR15504:SF0">
    <property type="entry name" value="CILIA- AND FLAGELLA-ASSOCIATED PROTEIN 45"/>
    <property type="match status" value="1"/>
</dbReference>
<evidence type="ECO:0000256" key="8">
    <source>
        <dbReference type="SAM" id="Coils"/>
    </source>
</evidence>
<evidence type="ECO:0000256" key="4">
    <source>
        <dbReference type="ARBA" id="ARBA00023069"/>
    </source>
</evidence>
<dbReference type="GO" id="GO:0031514">
    <property type="term" value="C:motile cilium"/>
    <property type="evidence" value="ECO:0007669"/>
    <property type="project" value="UniProtKB-SubCell"/>
</dbReference>
<reference evidence="10" key="2">
    <citation type="submission" date="2009-03" db="EMBL/GenBank/DDBJ databases">
        <authorList>
            <person name="Gang L."/>
        </authorList>
    </citation>
    <scope>NUCLEOTIDE SEQUENCE</scope>
    <source>
        <strain evidence="10">Anhui</strain>
    </source>
</reference>
<sequence length="413" mass="49675">MEALGKRKQKMREYDLKRVHNEQLTDLEEEARKQAEVLLQKAMEQRQDQEDEIKALNEWILNAKIQGIRDEQILEKRIIKKEMAEEELRLDNMMELERQNAVHIQEEIDRKRKEQEMIGACKILEQIKENEQDRLIELERVEQENILATQRIADEHMKEIVNRENKRKIQEKLRIELNIANEELRKRREIEKEKDRLMDLKIMQIQNEKAEREAAYEAEQIRIKHEKELEIARLRALQERASDEAAERDALRAKRAAEANEREWRRKELLAAQKKIETENELKLARAAQAEDRKRQLAIEAGRERLEFERILKRQQELVENDKRVEYEAKQKSVQNLNDLRHQICEKEKERIAERNATFEEGIRLNEEARLRRLRLNEAKTRKLKELKEAGIPDKYVSQVERKVVQFGNLLTK</sequence>
<feature type="coiled-coil region" evidence="8">
    <location>
        <begin position="224"/>
        <end position="254"/>
    </location>
</feature>
<evidence type="ECO:0000256" key="5">
    <source>
        <dbReference type="ARBA" id="ARBA00023273"/>
    </source>
</evidence>
<feature type="coiled-coil region" evidence="8">
    <location>
        <begin position="17"/>
        <end position="200"/>
    </location>
</feature>
<comment type="subcellular location">
    <subcellularLocation>
        <location evidence="1">Cell projection</location>
        <location evidence="1">Cilium</location>
        <location evidence="1">Flagellum</location>
    </subcellularLocation>
</comment>
<evidence type="ECO:0000256" key="2">
    <source>
        <dbReference type="ARBA" id="ARBA00022846"/>
    </source>
</evidence>
<dbReference type="AlphaFoldDB" id="C1LE04"/>
<name>C1LE04_SCHJA</name>